<dbReference type="GeneID" id="301090006"/>
<dbReference type="EMBL" id="CP061839">
    <property type="protein sequence ID" value="QOW61777.1"/>
    <property type="molecule type" value="Genomic_DNA"/>
</dbReference>
<sequence length="286" mass="32151">MKKKLFSKILLIFFSVLFMQFFSCTGKEKSPAPLNEKIKPKRIIRDKILLILGKDYYEKNGILGYLKEEYGIGNEESPVKLLTYKDMTETTKLPRLKMITEKIEEYKITIVISIGIPEGGGRYLIQNAENNPLLTIISLLPMDEILPLEAASDIVIDFKAPTSLLNKEDSFTVSDDDIGVLLTASVFAGEDINAKNKNLKNSPLEEFREALFTAQKVMQKPVFNNDYSIKPFIDSDTGIPSHKYLLIYKNGENPENDLETPDSKDTEDAVDENGDITNPDKLEGGA</sequence>
<evidence type="ECO:0000313" key="3">
    <source>
        <dbReference type="Proteomes" id="UP000593915"/>
    </source>
</evidence>
<accession>A0A7S7AXB1</accession>
<gene>
    <name evidence="2" type="ORF">IFE08_05250</name>
</gene>
<evidence type="ECO:0000256" key="1">
    <source>
        <dbReference type="SAM" id="MobiDB-lite"/>
    </source>
</evidence>
<feature type="region of interest" description="Disordered" evidence="1">
    <location>
        <begin position="252"/>
        <end position="286"/>
    </location>
</feature>
<proteinExistence type="predicted"/>
<evidence type="ECO:0000313" key="2">
    <source>
        <dbReference type="EMBL" id="QOW61777.1"/>
    </source>
</evidence>
<dbReference type="RefSeq" id="WP_020965236.1">
    <property type="nucleotide sequence ID" value="NZ_CP061839.1"/>
</dbReference>
<organism evidence="2 3">
    <name type="scientific">Treponema pedis</name>
    <dbReference type="NCBI Taxonomy" id="409322"/>
    <lineage>
        <taxon>Bacteria</taxon>
        <taxon>Pseudomonadati</taxon>
        <taxon>Spirochaetota</taxon>
        <taxon>Spirochaetia</taxon>
        <taxon>Spirochaetales</taxon>
        <taxon>Treponemataceae</taxon>
        <taxon>Treponema</taxon>
    </lineage>
</organism>
<reference evidence="2 3" key="1">
    <citation type="submission" date="2020-09" db="EMBL/GenBank/DDBJ databases">
        <title>Characterization of Treponema spp. from bovine digital dermatitis in Korea.</title>
        <authorList>
            <person name="Espiritu H.M."/>
            <person name="Cho Y.I."/>
            <person name="Mamuad L."/>
        </authorList>
    </citation>
    <scope>NUCLEOTIDE SEQUENCE [LARGE SCALE GENOMIC DNA]</scope>
    <source>
        <strain evidence="2 3">KS1</strain>
    </source>
</reference>
<dbReference type="AlphaFoldDB" id="A0A7S7AXB1"/>
<name>A0A7S7AXB1_9SPIR</name>
<protein>
    <submittedName>
        <fullName evidence="2">Uncharacterized protein</fullName>
    </submittedName>
</protein>
<dbReference type="Proteomes" id="UP000593915">
    <property type="component" value="Chromosome"/>
</dbReference>